<dbReference type="OrthoDB" id="9803968at2"/>
<dbReference type="InterPro" id="IPR000873">
    <property type="entry name" value="AMP-dep_synth/lig_dom"/>
</dbReference>
<keyword evidence="2" id="KW-0067">ATP-binding</keyword>
<dbReference type="CDD" id="cd05907">
    <property type="entry name" value="VL_LC_FACS_like"/>
    <property type="match status" value="1"/>
</dbReference>
<evidence type="ECO:0000256" key="2">
    <source>
        <dbReference type="ARBA" id="ARBA00022840"/>
    </source>
</evidence>
<name>A0A1G9HSV9_9ACTN</name>
<evidence type="ECO:0000313" key="5">
    <source>
        <dbReference type="Proteomes" id="UP000199475"/>
    </source>
</evidence>
<evidence type="ECO:0000259" key="3">
    <source>
        <dbReference type="Pfam" id="PF00501"/>
    </source>
</evidence>
<reference evidence="4 5" key="1">
    <citation type="submission" date="2016-10" db="EMBL/GenBank/DDBJ databases">
        <authorList>
            <person name="de Groot N.N."/>
        </authorList>
    </citation>
    <scope>NUCLEOTIDE SEQUENCE [LARGE SCALE GENOMIC DNA]</scope>
    <source>
        <strain evidence="4 5">CGMCC 1.9159</strain>
    </source>
</reference>
<dbReference type="PROSITE" id="PS00455">
    <property type="entry name" value="AMP_BINDING"/>
    <property type="match status" value="1"/>
</dbReference>
<evidence type="ECO:0000313" key="4">
    <source>
        <dbReference type="EMBL" id="SDL15804.1"/>
    </source>
</evidence>
<dbReference type="Gene3D" id="3.40.50.12780">
    <property type="entry name" value="N-terminal domain of ligase-like"/>
    <property type="match status" value="1"/>
</dbReference>
<accession>A0A1G9HSV9</accession>
<organism evidence="4 5">
    <name type="scientific">Tessaracoccus oleiagri</name>
    <dbReference type="NCBI Taxonomy" id="686624"/>
    <lineage>
        <taxon>Bacteria</taxon>
        <taxon>Bacillati</taxon>
        <taxon>Actinomycetota</taxon>
        <taxon>Actinomycetes</taxon>
        <taxon>Propionibacteriales</taxon>
        <taxon>Propionibacteriaceae</taxon>
        <taxon>Tessaracoccus</taxon>
    </lineage>
</organism>
<dbReference type="EMBL" id="FNGP01000001">
    <property type="protein sequence ID" value="SDL15804.1"/>
    <property type="molecule type" value="Genomic_DNA"/>
</dbReference>
<gene>
    <name evidence="4" type="ORF">SAMN04488242_0494</name>
</gene>
<dbReference type="SUPFAM" id="SSF56801">
    <property type="entry name" value="Acetyl-CoA synthetase-like"/>
    <property type="match status" value="1"/>
</dbReference>
<keyword evidence="1" id="KW-0547">Nucleotide-binding</keyword>
<dbReference type="GO" id="GO:0004467">
    <property type="term" value="F:long-chain fatty acid-CoA ligase activity"/>
    <property type="evidence" value="ECO:0007669"/>
    <property type="project" value="TreeGrafter"/>
</dbReference>
<dbReference type="GO" id="GO:0005524">
    <property type="term" value="F:ATP binding"/>
    <property type="evidence" value="ECO:0007669"/>
    <property type="project" value="UniProtKB-KW"/>
</dbReference>
<proteinExistence type="predicted"/>
<protein>
    <submittedName>
        <fullName evidence="4">Long-chain acyl-CoA synthetase</fullName>
    </submittedName>
</protein>
<dbReference type="InterPro" id="IPR020845">
    <property type="entry name" value="AMP-binding_CS"/>
</dbReference>
<sequence>MVDHVIKRFRATAERHASRPATRIRVGDGWRVQTYAEFRRRVDSLAQGLIDAGIEAGDRVALFAGNSPEWSGADFGINTARGVVVPLYATSTPEQIAHIVADSGSKLIIVGGRSEAERVIEARDEHPMPPIYVFDDYEGRPDDVRPFAELLKEPTTAVDTRLEQGTGDDLSAIVYTSGTTGLPKGAMLTHGGLTAQVDALEDFFDFSPEDSSLSFLPLSHALERAWTIVVLLHGCLNTYVANPRTVAEQLQLAKPTMMVSVPKLYETVFTTVHQKVQASAAKKQIFSWALKVGRHNQYAYRSGRTPGPILTTQRALADKLVFKAVREAMGGPKKVLACGGAPLRPEIEEFFSAVGLPISTGYGLTEASPLVTFNAPGDFKIGTVGRVLTGGELSIAEHGEILFRGPNVMAGYWNNPEATAETIDEDGWLHTGDVGYIDSDGFLTITDRLKDIIVTLGGKNVAPQPIEGLILSDPLFEHAVLIGDTRPFVTLLVKPHAPSVEELAKKLHWPGELPDWMNSSELLAELKKRVDEITAKLPSQERPKETEVLAEEFSMDNGLLTPTLKVRRREVEKRFKEKIDAMYERLEKLRHG</sequence>
<dbReference type="AlphaFoldDB" id="A0A1G9HSV9"/>
<dbReference type="Pfam" id="PF00501">
    <property type="entry name" value="AMP-binding"/>
    <property type="match status" value="1"/>
</dbReference>
<dbReference type="STRING" id="686624.SAMN04488242_0494"/>
<dbReference type="PANTHER" id="PTHR43272:SF33">
    <property type="entry name" value="AMP-BINDING DOMAIN-CONTAINING PROTEIN-RELATED"/>
    <property type="match status" value="1"/>
</dbReference>
<dbReference type="Proteomes" id="UP000199475">
    <property type="component" value="Unassembled WGS sequence"/>
</dbReference>
<dbReference type="Pfam" id="PF23562">
    <property type="entry name" value="AMP-binding_C_3"/>
    <property type="match status" value="1"/>
</dbReference>
<dbReference type="RefSeq" id="WP_093248632.1">
    <property type="nucleotide sequence ID" value="NZ_FNGP01000001.1"/>
</dbReference>
<dbReference type="GO" id="GO:0016020">
    <property type="term" value="C:membrane"/>
    <property type="evidence" value="ECO:0007669"/>
    <property type="project" value="TreeGrafter"/>
</dbReference>
<keyword evidence="5" id="KW-1185">Reference proteome</keyword>
<dbReference type="PANTHER" id="PTHR43272">
    <property type="entry name" value="LONG-CHAIN-FATTY-ACID--COA LIGASE"/>
    <property type="match status" value="1"/>
</dbReference>
<feature type="domain" description="AMP-dependent synthetase/ligase" evidence="3">
    <location>
        <begin position="9"/>
        <end position="413"/>
    </location>
</feature>
<evidence type="ECO:0000256" key="1">
    <source>
        <dbReference type="ARBA" id="ARBA00022741"/>
    </source>
</evidence>
<dbReference type="InterPro" id="IPR042099">
    <property type="entry name" value="ANL_N_sf"/>
</dbReference>